<keyword evidence="9" id="KW-0808">Transferase</keyword>
<feature type="binding site" evidence="24">
    <location>
        <position position="224"/>
    </location>
    <ligand>
        <name>ATP</name>
        <dbReference type="ChEBI" id="CHEBI:30616"/>
    </ligand>
</feature>
<dbReference type="EC" id="2.7.11.1" evidence="4"/>
<dbReference type="InterPro" id="IPR018935">
    <property type="entry name" value="RIO_kinase_CS"/>
</dbReference>
<comment type="catalytic activity">
    <reaction evidence="17">
        <text>L-seryl-[protein] + ATP = O-phospho-L-seryl-[protein] + ADP + H(+)</text>
        <dbReference type="Rhea" id="RHEA:17989"/>
        <dbReference type="Rhea" id="RHEA-COMP:9863"/>
        <dbReference type="Rhea" id="RHEA-COMP:11604"/>
        <dbReference type="ChEBI" id="CHEBI:15378"/>
        <dbReference type="ChEBI" id="CHEBI:29999"/>
        <dbReference type="ChEBI" id="CHEBI:30616"/>
        <dbReference type="ChEBI" id="CHEBI:83421"/>
        <dbReference type="ChEBI" id="CHEBI:456216"/>
        <dbReference type="EC" id="2.7.11.1"/>
    </reaction>
</comment>
<keyword evidence="13" id="KW-0378">Hydrolase</keyword>
<dbReference type="PIRSF" id="PIRSF038147">
    <property type="entry name" value="Ser/Thr_PK_RIO1"/>
    <property type="match status" value="1"/>
</dbReference>
<proteinExistence type="inferred from homology"/>
<organism evidence="28 29">
    <name type="scientific">Araneus ventricosus</name>
    <name type="common">Orbweaver spider</name>
    <name type="synonym">Epeira ventricosa</name>
    <dbReference type="NCBI Taxonomy" id="182803"/>
    <lineage>
        <taxon>Eukaryota</taxon>
        <taxon>Metazoa</taxon>
        <taxon>Ecdysozoa</taxon>
        <taxon>Arthropoda</taxon>
        <taxon>Chelicerata</taxon>
        <taxon>Arachnida</taxon>
        <taxon>Araneae</taxon>
        <taxon>Araneomorphae</taxon>
        <taxon>Entelegynae</taxon>
        <taxon>Araneoidea</taxon>
        <taxon>Araneidae</taxon>
        <taxon>Araneus</taxon>
    </lineage>
</organism>
<evidence type="ECO:0000256" key="17">
    <source>
        <dbReference type="ARBA" id="ARBA00048679"/>
    </source>
</evidence>
<feature type="active site" description="Proton acceptor" evidence="23">
    <location>
        <position position="268"/>
    </location>
</feature>
<dbReference type="FunFam" id="1.10.510.10:FF:000232">
    <property type="entry name" value="Serine/threonine-protein kinase RIO1"/>
    <property type="match status" value="1"/>
</dbReference>
<dbReference type="Gene3D" id="3.30.200.20">
    <property type="entry name" value="Phosphorylase Kinase, domain 1"/>
    <property type="match status" value="1"/>
</dbReference>
<feature type="region of interest" description="Disordered" evidence="26">
    <location>
        <begin position="400"/>
        <end position="490"/>
    </location>
</feature>
<dbReference type="GO" id="GO:0004674">
    <property type="term" value="F:protein serine/threonine kinase activity"/>
    <property type="evidence" value="ECO:0007669"/>
    <property type="project" value="UniProtKB-KW"/>
</dbReference>
<evidence type="ECO:0000256" key="23">
    <source>
        <dbReference type="PIRSR" id="PIRSR038147-1"/>
    </source>
</evidence>
<comment type="subcellular location">
    <subcellularLocation>
        <location evidence="2">Cytoplasm</location>
    </subcellularLocation>
</comment>
<dbReference type="SUPFAM" id="SSF56112">
    <property type="entry name" value="Protein kinase-like (PK-like)"/>
    <property type="match status" value="1"/>
</dbReference>
<evidence type="ECO:0000256" key="9">
    <source>
        <dbReference type="ARBA" id="ARBA00022679"/>
    </source>
</evidence>
<evidence type="ECO:0000256" key="25">
    <source>
        <dbReference type="PIRSR" id="PIRSR038147-3"/>
    </source>
</evidence>
<evidence type="ECO:0000256" key="18">
    <source>
        <dbReference type="ARBA" id="ARBA00049360"/>
    </source>
</evidence>
<dbReference type="FunFam" id="3.30.200.20:FF:000148">
    <property type="entry name" value="Serine/threonine-protein kinase RIO1"/>
    <property type="match status" value="1"/>
</dbReference>
<evidence type="ECO:0000256" key="24">
    <source>
        <dbReference type="PIRSR" id="PIRSR038147-2"/>
    </source>
</evidence>
<dbReference type="GO" id="GO:0046872">
    <property type="term" value="F:metal ion binding"/>
    <property type="evidence" value="ECO:0007669"/>
    <property type="project" value="UniProtKB-KW"/>
</dbReference>
<dbReference type="InterPro" id="IPR011009">
    <property type="entry name" value="Kinase-like_dom_sf"/>
</dbReference>
<feature type="compositionally biased region" description="Acidic residues" evidence="26">
    <location>
        <begin position="421"/>
        <end position="433"/>
    </location>
</feature>
<dbReference type="GO" id="GO:0042254">
    <property type="term" value="P:ribosome biogenesis"/>
    <property type="evidence" value="ECO:0007669"/>
    <property type="project" value="UniProtKB-KW"/>
</dbReference>
<evidence type="ECO:0000256" key="5">
    <source>
        <dbReference type="ARBA" id="ARBA00016038"/>
    </source>
</evidence>
<feature type="binding site" evidence="25">
    <location>
        <position position="273"/>
    </location>
    <ligand>
        <name>Mg(2+)</name>
        <dbReference type="ChEBI" id="CHEBI:18420"/>
    </ligand>
</feature>
<evidence type="ECO:0000256" key="2">
    <source>
        <dbReference type="ARBA" id="ARBA00004496"/>
    </source>
</evidence>
<evidence type="ECO:0000256" key="26">
    <source>
        <dbReference type="SAM" id="MobiDB-lite"/>
    </source>
</evidence>
<evidence type="ECO:0000256" key="19">
    <source>
        <dbReference type="ARBA" id="ARBA00057025"/>
    </source>
</evidence>
<evidence type="ECO:0000256" key="6">
    <source>
        <dbReference type="ARBA" id="ARBA00022490"/>
    </source>
</evidence>
<gene>
    <name evidence="28" type="primary">RIOK1</name>
    <name evidence="28" type="ORF">AVEN_236205_1</name>
</gene>
<evidence type="ECO:0000256" key="14">
    <source>
        <dbReference type="ARBA" id="ARBA00022840"/>
    </source>
</evidence>
<dbReference type="SMART" id="SM00090">
    <property type="entry name" value="RIO"/>
    <property type="match status" value="1"/>
</dbReference>
<feature type="compositionally biased region" description="Basic and acidic residues" evidence="26">
    <location>
        <begin position="444"/>
        <end position="453"/>
    </location>
</feature>
<evidence type="ECO:0000256" key="13">
    <source>
        <dbReference type="ARBA" id="ARBA00022801"/>
    </source>
</evidence>
<comment type="subunit">
    <text evidence="20">Associates with the precursor of the 40S ribosome subunit. Interacts (via its N-terminus) with PRMT5 (via its N-terminus). Interacts with WDR77. Found in a PRMT5 complex composed of PRMT5, WDR77 and RIOK1. Interacts (via its C-terminus) with NCL; this interaction targets NCL for PRTM5 methylation.</text>
</comment>
<evidence type="ECO:0000313" key="28">
    <source>
        <dbReference type="EMBL" id="GBM01382.1"/>
    </source>
</evidence>
<sequence length="490" mass="56774">MDSVEEDFKKLVFSDSDDGDEYAEDRYTAVEDNNRTIKSTSGSYRSNQQVAKENAFQPTSWLQHKYMHKISVDKYEYAQDQLSRKTDAGRIRSKDKSDRATVENVLDPRTRIIIFKMFHKQIFSELEGCISTGKEANVYFAPVEDGPSRAVKIYKTSILTFKDRDRYVSGDYRFRHGYSHKNPRKMVQTWAEKEFRNLLRIYKAGLPCPEPIILRSHVLVMEFIGKNGVPAPLLKNTELSIEKYSKLYLDMASMMKKLYCTCKLIHADLSEYNLLYHDGKAMFIDVSQSVEPDHPHALEFLRMDCKNITRFFKKKCVAVMSVRQLFEFITNPNIVSDDVSKYMEGLEKTPEDDRELAEESKVDEEVFKQAYIPKRLDEVIDAERDIFVGNEEALYHAVTGLQPQNAVETSEPESNKTDSDNSSEEGSDADEEGEKSKGFVNSRRPRDESPNSKKERKKALKESRREKQKTKIPKHVKKRKDKLAHQNSKK</sequence>
<comment type="caution">
    <text evidence="28">The sequence shown here is derived from an EMBL/GenBank/DDBJ whole genome shotgun (WGS) entry which is preliminary data.</text>
</comment>
<evidence type="ECO:0000256" key="21">
    <source>
        <dbReference type="ARBA" id="ARBA00068838"/>
    </source>
</evidence>
<dbReference type="InterPro" id="IPR017407">
    <property type="entry name" value="Ser/Thr_kinase_Rio1"/>
</dbReference>
<keyword evidence="7" id="KW-0690">Ribosome biogenesis</keyword>
<protein>
    <recommendedName>
        <fullName evidence="5">Serine/threonine-protein kinase RIO1</fullName>
        <ecNumber evidence="4">2.7.11.1</ecNumber>
    </recommendedName>
    <alternativeName>
        <fullName evidence="22">RIO kinase 1</fullName>
    </alternativeName>
    <alternativeName>
        <fullName evidence="21">Serine/threonine-protein kinase rio1</fullName>
    </alternativeName>
</protein>
<comment type="function">
    <text evidence="19">Involved in the final steps of cytoplasmic maturation of the 40S ribosomal subunit. Involved in processing of 18S-E pre-rRNA to the mature 18S rRNA. Required for the recycling of NOB1 and PNO1 from the late 40S precursor. The association with the very late 40S subunit intermediate may involve a translation-like checkpoint point cycle preceeding the binding to the 60S ribosomal subunit. Despite the protein kinase domain is proposed to act predominantly as an ATPase. The catalytic activity regulates its dynamic association with the 40S subunit. In addition to its role in ribosomal biogenesis acts as an adapter protein by recruiting NCL/nucleolin the to PRMT5 complex for its symmetrical methylation.</text>
</comment>
<dbReference type="EMBL" id="BGPR01000169">
    <property type="protein sequence ID" value="GBM01382.1"/>
    <property type="molecule type" value="Genomic_DNA"/>
</dbReference>
<dbReference type="PROSITE" id="PS01245">
    <property type="entry name" value="RIO1"/>
    <property type="match status" value="1"/>
</dbReference>
<feature type="compositionally biased region" description="Basic residues" evidence="26">
    <location>
        <begin position="466"/>
        <end position="490"/>
    </location>
</feature>
<dbReference type="Pfam" id="PF01163">
    <property type="entry name" value="RIO1"/>
    <property type="match status" value="1"/>
</dbReference>
<evidence type="ECO:0000256" key="11">
    <source>
        <dbReference type="ARBA" id="ARBA00022741"/>
    </source>
</evidence>
<dbReference type="CDD" id="cd05147">
    <property type="entry name" value="RIO1_euk"/>
    <property type="match status" value="1"/>
</dbReference>
<dbReference type="InterPro" id="IPR000687">
    <property type="entry name" value="RIO_kinase"/>
</dbReference>
<comment type="cofactor">
    <cofactor evidence="1 25">
        <name>Mg(2+)</name>
        <dbReference type="ChEBI" id="CHEBI:18420"/>
    </cofactor>
</comment>
<keyword evidence="29" id="KW-1185">Reference proteome</keyword>
<evidence type="ECO:0000256" key="12">
    <source>
        <dbReference type="ARBA" id="ARBA00022777"/>
    </source>
</evidence>
<feature type="active site" description="4-aspartylphosphate intermediate" evidence="23">
    <location>
        <position position="285"/>
    </location>
</feature>
<evidence type="ECO:0000256" key="1">
    <source>
        <dbReference type="ARBA" id="ARBA00001946"/>
    </source>
</evidence>
<evidence type="ECO:0000256" key="15">
    <source>
        <dbReference type="ARBA" id="ARBA00022842"/>
    </source>
</evidence>
<comment type="similarity">
    <text evidence="3">Belongs to the protein kinase superfamily. RIO-type Ser/Thr kinase family.</text>
</comment>
<keyword evidence="14 24" id="KW-0067">ATP-binding</keyword>
<feature type="domain" description="RIO kinase" evidence="27">
    <location>
        <begin position="95"/>
        <end position="331"/>
    </location>
</feature>
<evidence type="ECO:0000256" key="10">
    <source>
        <dbReference type="ARBA" id="ARBA00022723"/>
    </source>
</evidence>
<accession>A0A4Y2CAB8</accession>
<keyword evidence="12 28" id="KW-0418">Kinase</keyword>
<evidence type="ECO:0000256" key="4">
    <source>
        <dbReference type="ARBA" id="ARBA00012513"/>
    </source>
</evidence>
<evidence type="ECO:0000256" key="22">
    <source>
        <dbReference type="ARBA" id="ARBA00076008"/>
    </source>
</evidence>
<dbReference type="GO" id="GO:0005737">
    <property type="term" value="C:cytoplasm"/>
    <property type="evidence" value="ECO:0007669"/>
    <property type="project" value="UniProtKB-SubCell"/>
</dbReference>
<dbReference type="Proteomes" id="UP000499080">
    <property type="component" value="Unassembled WGS sequence"/>
</dbReference>
<dbReference type="OrthoDB" id="205248at2759"/>
<evidence type="ECO:0000256" key="3">
    <source>
        <dbReference type="ARBA" id="ARBA00009196"/>
    </source>
</evidence>
<dbReference type="GO" id="GO:0016787">
    <property type="term" value="F:hydrolase activity"/>
    <property type="evidence" value="ECO:0007669"/>
    <property type="project" value="UniProtKB-KW"/>
</dbReference>
<dbReference type="GO" id="GO:0005524">
    <property type="term" value="F:ATP binding"/>
    <property type="evidence" value="ECO:0007669"/>
    <property type="project" value="UniProtKB-KW"/>
</dbReference>
<keyword evidence="10" id="KW-0479">Metal-binding</keyword>
<evidence type="ECO:0000313" key="29">
    <source>
        <dbReference type="Proteomes" id="UP000499080"/>
    </source>
</evidence>
<reference evidence="28 29" key="1">
    <citation type="journal article" date="2019" name="Sci. Rep.">
        <title>Orb-weaving spider Araneus ventricosus genome elucidates the spidroin gene catalogue.</title>
        <authorList>
            <person name="Kono N."/>
            <person name="Nakamura H."/>
            <person name="Ohtoshi R."/>
            <person name="Moran D.A.P."/>
            <person name="Shinohara A."/>
            <person name="Yoshida Y."/>
            <person name="Fujiwara M."/>
            <person name="Mori M."/>
            <person name="Tomita M."/>
            <person name="Arakawa K."/>
        </authorList>
    </citation>
    <scope>NUCLEOTIDE SEQUENCE [LARGE SCALE GENOMIC DNA]</scope>
</reference>
<comment type="catalytic activity">
    <reaction evidence="18">
        <text>ATP + H2O = ADP + phosphate + H(+)</text>
        <dbReference type="Rhea" id="RHEA:13065"/>
        <dbReference type="ChEBI" id="CHEBI:15377"/>
        <dbReference type="ChEBI" id="CHEBI:15378"/>
        <dbReference type="ChEBI" id="CHEBI:30616"/>
        <dbReference type="ChEBI" id="CHEBI:43474"/>
        <dbReference type="ChEBI" id="CHEBI:456216"/>
    </reaction>
</comment>
<comment type="catalytic activity">
    <reaction evidence="16">
        <text>L-threonyl-[protein] + ATP = O-phospho-L-threonyl-[protein] + ADP + H(+)</text>
        <dbReference type="Rhea" id="RHEA:46608"/>
        <dbReference type="Rhea" id="RHEA-COMP:11060"/>
        <dbReference type="Rhea" id="RHEA-COMP:11605"/>
        <dbReference type="ChEBI" id="CHEBI:15378"/>
        <dbReference type="ChEBI" id="CHEBI:30013"/>
        <dbReference type="ChEBI" id="CHEBI:30616"/>
        <dbReference type="ChEBI" id="CHEBI:61977"/>
        <dbReference type="ChEBI" id="CHEBI:456216"/>
        <dbReference type="EC" id="2.7.11.1"/>
    </reaction>
</comment>
<dbReference type="PANTHER" id="PTHR45723">
    <property type="entry name" value="SERINE/THREONINE-PROTEIN KINASE RIO1"/>
    <property type="match status" value="1"/>
</dbReference>
<keyword evidence="15" id="KW-0460">Magnesium</keyword>
<dbReference type="AlphaFoldDB" id="A0A4Y2CAB8"/>
<dbReference type="InterPro" id="IPR051272">
    <property type="entry name" value="RIO-type_Ser/Thr_kinase"/>
</dbReference>
<dbReference type="InterPro" id="IPR018934">
    <property type="entry name" value="RIO_dom"/>
</dbReference>
<keyword evidence="6" id="KW-0963">Cytoplasm</keyword>
<feature type="binding site" evidence="25">
    <location>
        <position position="285"/>
    </location>
    <ligand>
        <name>Mg(2+)</name>
        <dbReference type="ChEBI" id="CHEBI:18420"/>
    </ligand>
</feature>
<keyword evidence="8" id="KW-0723">Serine/threonine-protein kinase</keyword>
<name>A0A4Y2CAB8_ARAVE</name>
<dbReference type="Gene3D" id="1.10.510.10">
    <property type="entry name" value="Transferase(Phosphotransferase) domain 1"/>
    <property type="match status" value="1"/>
</dbReference>
<evidence type="ECO:0000256" key="8">
    <source>
        <dbReference type="ARBA" id="ARBA00022527"/>
    </source>
</evidence>
<evidence type="ECO:0000256" key="7">
    <source>
        <dbReference type="ARBA" id="ARBA00022517"/>
    </source>
</evidence>
<evidence type="ECO:0000256" key="16">
    <source>
        <dbReference type="ARBA" id="ARBA00047899"/>
    </source>
</evidence>
<feature type="binding site" evidence="24">
    <location>
        <position position="152"/>
    </location>
    <ligand>
        <name>ATP</name>
        <dbReference type="ChEBI" id="CHEBI:30616"/>
    </ligand>
</feature>
<evidence type="ECO:0000256" key="20">
    <source>
        <dbReference type="ARBA" id="ARBA00063876"/>
    </source>
</evidence>
<evidence type="ECO:0000259" key="27">
    <source>
        <dbReference type="SMART" id="SM00090"/>
    </source>
</evidence>
<keyword evidence="11 24" id="KW-0547">Nucleotide-binding</keyword>